<protein>
    <submittedName>
        <fullName evidence="1">Uncharacterized protein</fullName>
    </submittedName>
</protein>
<dbReference type="EnsemblMetazoa" id="Aqu2.1.25619_001">
    <property type="protein sequence ID" value="Aqu2.1.25619_001"/>
    <property type="gene ID" value="Aqu2.1.25619"/>
</dbReference>
<reference evidence="1" key="1">
    <citation type="submission" date="2017-05" db="UniProtKB">
        <authorList>
            <consortium name="EnsemblMetazoa"/>
        </authorList>
    </citation>
    <scope>IDENTIFICATION</scope>
</reference>
<dbReference type="OrthoDB" id="5985771at2759"/>
<accession>A0A1X7UCE9</accession>
<dbReference type="InParanoid" id="A0A1X7UCE9"/>
<sequence length="210" mass="23064">MIKAGLIREGESPRFEVFGLVIDISFICVVGAVRLPVNPDLTLLGREIPFRRVSAFAAEKDTTAGSVALSATSLVVEGLPSIPTKLVEKIQRWVFVNLALLLQDASSKSEELLLQQHCSPVMIFHSVEQAQKEKKQIVDIVSWASAISIYVAVLAAALETTKKQVVGLVAHMYLTTELARDLGGGQWQSYDVEFRNNNKCLPKNVQFPAD</sequence>
<dbReference type="AlphaFoldDB" id="A0A1X7UCE9"/>
<evidence type="ECO:0000313" key="1">
    <source>
        <dbReference type="EnsemblMetazoa" id="Aqu2.1.25619_001"/>
    </source>
</evidence>
<organism evidence="1">
    <name type="scientific">Amphimedon queenslandica</name>
    <name type="common">Sponge</name>
    <dbReference type="NCBI Taxonomy" id="400682"/>
    <lineage>
        <taxon>Eukaryota</taxon>
        <taxon>Metazoa</taxon>
        <taxon>Porifera</taxon>
        <taxon>Demospongiae</taxon>
        <taxon>Heteroscleromorpha</taxon>
        <taxon>Haplosclerida</taxon>
        <taxon>Niphatidae</taxon>
        <taxon>Amphimedon</taxon>
    </lineage>
</organism>
<dbReference type="PANTHER" id="PTHR35558">
    <property type="entry name" value="SGNH_HYDRO DOMAIN-CONTAINING PROTEIN"/>
    <property type="match status" value="1"/>
</dbReference>
<name>A0A1X7UCE9_AMPQE</name>
<dbReference type="PANTHER" id="PTHR35558:SF1">
    <property type="entry name" value="ENDONUCLEASE_EXONUCLEASE_PHOSPHATASE DOMAIN-CONTAINING PROTEIN"/>
    <property type="match status" value="1"/>
</dbReference>
<proteinExistence type="predicted"/>